<dbReference type="PROSITE" id="PS51118">
    <property type="entry name" value="HTH_HXLR"/>
    <property type="match status" value="1"/>
</dbReference>
<dbReference type="GO" id="GO:0003677">
    <property type="term" value="F:DNA binding"/>
    <property type="evidence" value="ECO:0007669"/>
    <property type="project" value="UniProtKB-KW"/>
</dbReference>
<gene>
    <name evidence="5" type="ORF">FM121_13150</name>
</gene>
<evidence type="ECO:0000313" key="5">
    <source>
        <dbReference type="EMBL" id="SLM87038.1"/>
    </source>
</evidence>
<dbReference type="OrthoDB" id="9791143at2"/>
<evidence type="ECO:0000259" key="4">
    <source>
        <dbReference type="PROSITE" id="PS51118"/>
    </source>
</evidence>
<dbReference type="InterPro" id="IPR036388">
    <property type="entry name" value="WH-like_DNA-bd_sf"/>
</dbReference>
<dbReference type="EMBL" id="FWFD01000018">
    <property type="protein sequence ID" value="SLM87038.1"/>
    <property type="molecule type" value="Genomic_DNA"/>
</dbReference>
<proteinExistence type="predicted"/>
<keyword evidence="2" id="KW-0238">DNA-binding</keyword>
<reference evidence="6" key="1">
    <citation type="submission" date="2017-02" db="EMBL/GenBank/DDBJ databases">
        <authorList>
            <person name="Dridi B."/>
        </authorList>
    </citation>
    <scope>NUCLEOTIDE SEQUENCE [LARGE SCALE GENOMIC DNA]</scope>
    <source>
        <strain evidence="6">bH819</strain>
    </source>
</reference>
<dbReference type="SUPFAM" id="SSF46785">
    <property type="entry name" value="Winged helix' DNA-binding domain"/>
    <property type="match status" value="1"/>
</dbReference>
<dbReference type="Pfam" id="PF01638">
    <property type="entry name" value="HxlR"/>
    <property type="match status" value="1"/>
</dbReference>
<dbReference type="Proteomes" id="UP000195918">
    <property type="component" value="Unassembled WGS sequence"/>
</dbReference>
<sequence length="109" mass="12709">MEKNTHENCPVATTLNLLSNKWKILIIRELLDTTKRYGELKRNIQGVSEKMLSQSLKEMEQDKLIKRTVYAEVPPKVEYSLSEIGDTLRPIINSMKLWGVEYQEKISQN</sequence>
<dbReference type="InterPro" id="IPR036390">
    <property type="entry name" value="WH_DNA-bd_sf"/>
</dbReference>
<accession>A0A1X6WS01</accession>
<dbReference type="PANTHER" id="PTHR33204:SF37">
    <property type="entry name" value="HTH-TYPE TRANSCRIPTIONAL REGULATOR YODB"/>
    <property type="match status" value="1"/>
</dbReference>
<keyword evidence="3" id="KW-0804">Transcription</keyword>
<dbReference type="Gene3D" id="1.10.10.10">
    <property type="entry name" value="Winged helix-like DNA-binding domain superfamily/Winged helix DNA-binding domain"/>
    <property type="match status" value="1"/>
</dbReference>
<keyword evidence="6" id="KW-1185">Reference proteome</keyword>
<name>A0A1X6WS01_9ENTE</name>
<organism evidence="5 6">
    <name type="scientific">Vagococcus fluvialis bH819</name>
    <dbReference type="NCBI Taxonomy" id="1255619"/>
    <lineage>
        <taxon>Bacteria</taxon>
        <taxon>Bacillati</taxon>
        <taxon>Bacillota</taxon>
        <taxon>Bacilli</taxon>
        <taxon>Lactobacillales</taxon>
        <taxon>Enterococcaceae</taxon>
        <taxon>Vagococcus</taxon>
    </lineage>
</organism>
<dbReference type="PANTHER" id="PTHR33204">
    <property type="entry name" value="TRANSCRIPTIONAL REGULATOR, MARR FAMILY"/>
    <property type="match status" value="1"/>
</dbReference>
<dbReference type="GeneID" id="95582124"/>
<dbReference type="AlphaFoldDB" id="A0A1X6WS01"/>
<evidence type="ECO:0000256" key="3">
    <source>
        <dbReference type="ARBA" id="ARBA00023163"/>
    </source>
</evidence>
<evidence type="ECO:0000313" key="6">
    <source>
        <dbReference type="Proteomes" id="UP000195918"/>
    </source>
</evidence>
<protein>
    <submittedName>
        <fullName evidence="5">Transcriptional regulator, HxlR family</fullName>
    </submittedName>
</protein>
<feature type="domain" description="HTH hxlR-type" evidence="4">
    <location>
        <begin position="9"/>
        <end position="107"/>
    </location>
</feature>
<evidence type="ECO:0000256" key="1">
    <source>
        <dbReference type="ARBA" id="ARBA00023015"/>
    </source>
</evidence>
<dbReference type="RefSeq" id="WP_086952659.1">
    <property type="nucleotide sequence ID" value="NZ_FWFD01000018.1"/>
</dbReference>
<keyword evidence="1" id="KW-0805">Transcription regulation</keyword>
<dbReference type="InterPro" id="IPR002577">
    <property type="entry name" value="HTH_HxlR"/>
</dbReference>
<evidence type="ECO:0000256" key="2">
    <source>
        <dbReference type="ARBA" id="ARBA00023125"/>
    </source>
</evidence>